<dbReference type="GO" id="GO:0016407">
    <property type="term" value="F:acetyltransferase activity"/>
    <property type="evidence" value="ECO:0007669"/>
    <property type="project" value="InterPro"/>
</dbReference>
<dbReference type="InterPro" id="IPR011004">
    <property type="entry name" value="Trimer_LpxA-like_sf"/>
</dbReference>
<keyword evidence="2" id="KW-0808">Transferase</keyword>
<protein>
    <submittedName>
        <fullName evidence="4">Acetyltransferase</fullName>
    </submittedName>
</protein>
<accession>A0A9D2AAZ2</accession>
<evidence type="ECO:0000256" key="2">
    <source>
        <dbReference type="ARBA" id="ARBA00022679"/>
    </source>
</evidence>
<proteinExistence type="inferred from homology"/>
<dbReference type="InterPro" id="IPR051159">
    <property type="entry name" value="Hexapeptide_acetyltransf"/>
</dbReference>
<dbReference type="SMART" id="SM01266">
    <property type="entry name" value="Mac"/>
    <property type="match status" value="1"/>
</dbReference>
<dbReference type="PANTHER" id="PTHR23416:SF23">
    <property type="entry name" value="ACETYLTRANSFERASE C18B11.09C-RELATED"/>
    <property type="match status" value="1"/>
</dbReference>
<dbReference type="InterPro" id="IPR024688">
    <property type="entry name" value="Mac_dom"/>
</dbReference>
<comment type="similarity">
    <text evidence="1">Belongs to the transferase hexapeptide repeat family.</text>
</comment>
<reference evidence="4" key="1">
    <citation type="journal article" date="2021" name="PeerJ">
        <title>Extensive microbial diversity within the chicken gut microbiome revealed by metagenomics and culture.</title>
        <authorList>
            <person name="Gilroy R."/>
            <person name="Ravi A."/>
            <person name="Getino M."/>
            <person name="Pursley I."/>
            <person name="Horton D.L."/>
            <person name="Alikhan N.F."/>
            <person name="Baker D."/>
            <person name="Gharbi K."/>
            <person name="Hall N."/>
            <person name="Watson M."/>
            <person name="Adriaenssens E.M."/>
            <person name="Foster-Nyarko E."/>
            <person name="Jarju S."/>
            <person name="Secka A."/>
            <person name="Antonio M."/>
            <person name="Oren A."/>
            <person name="Chaudhuri R.R."/>
            <person name="La Ragione R."/>
            <person name="Hildebrand F."/>
            <person name="Pallen M.J."/>
        </authorList>
    </citation>
    <scope>NUCLEOTIDE SEQUENCE</scope>
    <source>
        <strain evidence="4">6627</strain>
    </source>
</reference>
<dbReference type="Pfam" id="PF12464">
    <property type="entry name" value="Mac"/>
    <property type="match status" value="1"/>
</dbReference>
<evidence type="ECO:0000256" key="1">
    <source>
        <dbReference type="ARBA" id="ARBA00007274"/>
    </source>
</evidence>
<comment type="caution">
    <text evidence="4">The sequence shown here is derived from an EMBL/GenBank/DDBJ whole genome shotgun (WGS) entry which is preliminary data.</text>
</comment>
<sequence>MDLNSHTALSKAEIQHVQSITNTGELYYDYDPLIEKARNYAFYICRKFNQNPTEQKQLLVDLLGEVGQNVVINPGFITEFGFNTHIEDDVVIGDDLKMIDCNVVKISKHATIGNQVGIYTSNHALDPQKRADHWCSEKPITIANNVVIEDDVCILGGVTIGENTIVKQGSIVIHDLPANTIAQGVPCEVVQKL</sequence>
<dbReference type="AlphaFoldDB" id="A0A9D2AAZ2"/>
<evidence type="ECO:0000313" key="5">
    <source>
        <dbReference type="Proteomes" id="UP000823963"/>
    </source>
</evidence>
<gene>
    <name evidence="4" type="ORF">H9861_05480</name>
</gene>
<evidence type="ECO:0000313" key="4">
    <source>
        <dbReference type="EMBL" id="HIX02187.1"/>
    </source>
</evidence>
<dbReference type="PANTHER" id="PTHR23416">
    <property type="entry name" value="SIALIC ACID SYNTHASE-RELATED"/>
    <property type="match status" value="1"/>
</dbReference>
<feature type="domain" description="Maltose/galactoside acetyltransferase" evidence="3">
    <location>
        <begin position="18"/>
        <end position="68"/>
    </location>
</feature>
<reference evidence="4" key="2">
    <citation type="submission" date="2021-04" db="EMBL/GenBank/DDBJ databases">
        <authorList>
            <person name="Gilroy R."/>
        </authorList>
    </citation>
    <scope>NUCLEOTIDE SEQUENCE</scope>
    <source>
        <strain evidence="4">6627</strain>
    </source>
</reference>
<evidence type="ECO:0000259" key="3">
    <source>
        <dbReference type="SMART" id="SM01266"/>
    </source>
</evidence>
<dbReference type="EMBL" id="DXFP01000051">
    <property type="protein sequence ID" value="HIX02187.1"/>
    <property type="molecule type" value="Genomic_DNA"/>
</dbReference>
<dbReference type="GO" id="GO:0008374">
    <property type="term" value="F:O-acyltransferase activity"/>
    <property type="evidence" value="ECO:0007669"/>
    <property type="project" value="TreeGrafter"/>
</dbReference>
<dbReference type="SUPFAM" id="SSF51161">
    <property type="entry name" value="Trimeric LpxA-like enzymes"/>
    <property type="match status" value="1"/>
</dbReference>
<dbReference type="Gene3D" id="2.160.10.10">
    <property type="entry name" value="Hexapeptide repeat proteins"/>
    <property type="match status" value="1"/>
</dbReference>
<organism evidence="4 5">
    <name type="scientific">Candidatus Ligilactobacillus excrementigallinarum</name>
    <dbReference type="NCBI Taxonomy" id="2838641"/>
    <lineage>
        <taxon>Bacteria</taxon>
        <taxon>Bacillati</taxon>
        <taxon>Bacillota</taxon>
        <taxon>Bacilli</taxon>
        <taxon>Lactobacillales</taxon>
        <taxon>Lactobacillaceae</taxon>
        <taxon>Ligilactobacillus</taxon>
    </lineage>
</organism>
<name>A0A9D2AAZ2_9LACO</name>
<dbReference type="Proteomes" id="UP000823963">
    <property type="component" value="Unassembled WGS sequence"/>
</dbReference>